<keyword evidence="2" id="KW-1185">Reference proteome</keyword>
<gene>
    <name evidence="1" type="ORF">A6F68_02342</name>
</gene>
<reference evidence="1 2" key="1">
    <citation type="submission" date="2016-07" db="EMBL/GenBank/DDBJ databases">
        <title>Complete genome sequence of Altererythrobacter dongtanensis KCTC 22672, a type strain with esterase isolated from tidal flat.</title>
        <authorList>
            <person name="Cheng H."/>
            <person name="Wu Y.-H."/>
            <person name="Zhou P."/>
            <person name="Huo Y.-Y."/>
            <person name="Wang C.-S."/>
            <person name="Xu X.-W."/>
        </authorList>
    </citation>
    <scope>NUCLEOTIDE SEQUENCE [LARGE SCALE GENOMIC DNA]</scope>
    <source>
        <strain evidence="1 2">KCTC 22672</strain>
    </source>
</reference>
<evidence type="ECO:0000313" key="1">
    <source>
        <dbReference type="EMBL" id="ANY20841.1"/>
    </source>
</evidence>
<protein>
    <submittedName>
        <fullName evidence="1">Uncharacterized protein</fullName>
    </submittedName>
</protein>
<dbReference type="RefSeq" id="WP_067680201.1">
    <property type="nucleotide sequence ID" value="NZ_CP016591.1"/>
</dbReference>
<dbReference type="AlphaFoldDB" id="A0A1B2AFF3"/>
<dbReference type="STRING" id="692370.A6F68_02342"/>
<dbReference type="OrthoDB" id="8369756at2"/>
<evidence type="ECO:0000313" key="2">
    <source>
        <dbReference type="Proteomes" id="UP000092932"/>
    </source>
</evidence>
<sequence>MARAKLADQCLWLKHIEAGPLRNALGSIHPGGTISLLVDGIPVDFERMATGKDGRVTDGFNPVGSSAATWRARYVAGEHQDIELDFAGRIDA</sequence>
<dbReference type="EMBL" id="CP016591">
    <property type="protein sequence ID" value="ANY20841.1"/>
    <property type="molecule type" value="Genomic_DNA"/>
</dbReference>
<proteinExistence type="predicted"/>
<accession>A0A1B2AFF3</accession>
<organism evidence="1 2">
    <name type="scientific">Tsuneonella dongtanensis</name>
    <dbReference type="NCBI Taxonomy" id="692370"/>
    <lineage>
        <taxon>Bacteria</taxon>
        <taxon>Pseudomonadati</taxon>
        <taxon>Pseudomonadota</taxon>
        <taxon>Alphaproteobacteria</taxon>
        <taxon>Sphingomonadales</taxon>
        <taxon>Erythrobacteraceae</taxon>
        <taxon>Tsuneonella</taxon>
    </lineage>
</organism>
<dbReference type="KEGG" id="ado:A6F68_02342"/>
<name>A0A1B2AFF3_9SPHN</name>
<dbReference type="Proteomes" id="UP000092932">
    <property type="component" value="Chromosome"/>
</dbReference>